<comment type="caution">
    <text evidence="2">The sequence shown here is derived from an EMBL/GenBank/DDBJ whole genome shotgun (WGS) entry which is preliminary data.</text>
</comment>
<sequence length="162" mass="18957">MSPVIHEASSGIIQTGLAFLFSHTGTQVITILFILLLILFHRCYPCVSVSGLEKSFQRLEGAVQTYREQWPRHYYSTFDDEWLQIKGVFSSLKFTLHYGHWGPIWTLRYWKVQLKHIREVVACYECCEDMNRSIQHAIEVYRQRQDSLSLDVYTNTASAYVV</sequence>
<organism evidence="2 3">
    <name type="scientific">Tetrapyrgos nigripes</name>
    <dbReference type="NCBI Taxonomy" id="182062"/>
    <lineage>
        <taxon>Eukaryota</taxon>
        <taxon>Fungi</taxon>
        <taxon>Dikarya</taxon>
        <taxon>Basidiomycota</taxon>
        <taxon>Agaricomycotina</taxon>
        <taxon>Agaricomycetes</taxon>
        <taxon>Agaricomycetidae</taxon>
        <taxon>Agaricales</taxon>
        <taxon>Marasmiineae</taxon>
        <taxon>Marasmiaceae</taxon>
        <taxon>Tetrapyrgos</taxon>
    </lineage>
</organism>
<evidence type="ECO:0000313" key="3">
    <source>
        <dbReference type="Proteomes" id="UP000559256"/>
    </source>
</evidence>
<reference evidence="2 3" key="1">
    <citation type="journal article" date="2020" name="ISME J.">
        <title>Uncovering the hidden diversity of litter-decomposition mechanisms in mushroom-forming fungi.</title>
        <authorList>
            <person name="Floudas D."/>
            <person name="Bentzer J."/>
            <person name="Ahren D."/>
            <person name="Johansson T."/>
            <person name="Persson P."/>
            <person name="Tunlid A."/>
        </authorList>
    </citation>
    <scope>NUCLEOTIDE SEQUENCE [LARGE SCALE GENOMIC DNA]</scope>
    <source>
        <strain evidence="2 3">CBS 291.85</strain>
    </source>
</reference>
<keyword evidence="1" id="KW-0472">Membrane</keyword>
<dbReference type="Proteomes" id="UP000559256">
    <property type="component" value="Unassembled WGS sequence"/>
</dbReference>
<dbReference type="EMBL" id="JAACJM010000014">
    <property type="protein sequence ID" value="KAF5368949.1"/>
    <property type="molecule type" value="Genomic_DNA"/>
</dbReference>
<name>A0A8H5LTP7_9AGAR</name>
<keyword evidence="1" id="KW-1133">Transmembrane helix</keyword>
<evidence type="ECO:0000256" key="1">
    <source>
        <dbReference type="SAM" id="Phobius"/>
    </source>
</evidence>
<gene>
    <name evidence="2" type="ORF">D9758_003049</name>
</gene>
<keyword evidence="1" id="KW-0812">Transmembrane</keyword>
<evidence type="ECO:0000313" key="2">
    <source>
        <dbReference type="EMBL" id="KAF5368949.1"/>
    </source>
</evidence>
<feature type="transmembrane region" description="Helical" evidence="1">
    <location>
        <begin position="12"/>
        <end position="40"/>
    </location>
</feature>
<dbReference type="AlphaFoldDB" id="A0A8H5LTP7"/>
<protein>
    <submittedName>
        <fullName evidence="2">Uncharacterized protein</fullName>
    </submittedName>
</protein>
<accession>A0A8H5LTP7</accession>
<proteinExistence type="predicted"/>
<keyword evidence="3" id="KW-1185">Reference proteome</keyword>